<accession>A0A5E6MD03</accession>
<dbReference type="PANTHER" id="PTHR43597:SF5">
    <property type="entry name" value="SUFE-LIKE PROTEIN 2, CHLOROPLASTIC"/>
    <property type="match status" value="1"/>
</dbReference>
<dbReference type="AlphaFoldDB" id="A0A5E6MD03"/>
<evidence type="ECO:0000313" key="3">
    <source>
        <dbReference type="EMBL" id="VVM07407.1"/>
    </source>
</evidence>
<dbReference type="PANTHER" id="PTHR43597">
    <property type="entry name" value="SULFUR ACCEPTOR PROTEIN CSDE"/>
    <property type="match status" value="1"/>
</dbReference>
<dbReference type="Gene3D" id="3.90.1010.10">
    <property type="match status" value="1"/>
</dbReference>
<dbReference type="RefSeq" id="WP_142660550.1">
    <property type="nucleotide sequence ID" value="NZ_CABFVA020000093.1"/>
</dbReference>
<keyword evidence="4" id="KW-1185">Reference proteome</keyword>
<comment type="similarity">
    <text evidence="1">Belongs to the SufE family.</text>
</comment>
<dbReference type="InterPro" id="IPR003808">
    <property type="entry name" value="Fe-S_metab-assoc_dom"/>
</dbReference>
<dbReference type="Pfam" id="PF02657">
    <property type="entry name" value="SufE"/>
    <property type="match status" value="1"/>
</dbReference>
<sequence length="161" mass="18029">MQNVDPSLPPRLQEIIDLFQNLPEEEKRELLIAYSDRSDECSPKEGETFTLSDIRKDQECTDSVGVFLKADSENRLLFRMSLGSHVQTLTRAMASILCQGLAGSTAEEVMAVPSGFVPKIVGTELVRQRSQTVYYILARMKGACRQFVAEQRRTDLASQAL</sequence>
<reference evidence="3 4" key="1">
    <citation type="submission" date="2019-09" db="EMBL/GenBank/DDBJ databases">
        <authorList>
            <person name="Cremers G."/>
        </authorList>
    </citation>
    <scope>NUCLEOTIDE SEQUENCE [LARGE SCALE GENOMIC DNA]</scope>
    <source>
        <strain evidence="3">4A</strain>
    </source>
</reference>
<organism evidence="3 4">
    <name type="scientific">Methylacidimicrobium tartarophylax</name>
    <dbReference type="NCBI Taxonomy" id="1041768"/>
    <lineage>
        <taxon>Bacteria</taxon>
        <taxon>Pseudomonadati</taxon>
        <taxon>Verrucomicrobiota</taxon>
        <taxon>Methylacidimicrobium</taxon>
    </lineage>
</organism>
<evidence type="ECO:0000256" key="1">
    <source>
        <dbReference type="ARBA" id="ARBA00010282"/>
    </source>
</evidence>
<name>A0A5E6MD03_9BACT</name>
<evidence type="ECO:0000313" key="4">
    <source>
        <dbReference type="Proteomes" id="UP000334923"/>
    </source>
</evidence>
<dbReference type="Proteomes" id="UP000334923">
    <property type="component" value="Unassembled WGS sequence"/>
</dbReference>
<dbReference type="EMBL" id="CABFVA020000093">
    <property type="protein sequence ID" value="VVM07407.1"/>
    <property type="molecule type" value="Genomic_DNA"/>
</dbReference>
<dbReference type="SUPFAM" id="SSF82649">
    <property type="entry name" value="SufE/NifU"/>
    <property type="match status" value="1"/>
</dbReference>
<proteinExistence type="inferred from homology"/>
<protein>
    <recommendedName>
        <fullName evidence="2">Fe-S metabolism associated domain-containing protein</fullName>
    </recommendedName>
</protein>
<feature type="domain" description="Fe-S metabolism associated" evidence="2">
    <location>
        <begin position="19"/>
        <end position="141"/>
    </location>
</feature>
<gene>
    <name evidence="3" type="ORF">MAMT_01745</name>
</gene>
<evidence type="ECO:0000259" key="2">
    <source>
        <dbReference type="Pfam" id="PF02657"/>
    </source>
</evidence>
<dbReference type="OrthoDB" id="9806335at2"/>